<comment type="function">
    <text evidence="8">Component of the Mediator complex, a coactivator involved in the regulated transcription of nearly all RNA polymerase II-dependent genes. Mediator functions as a bridge to convey information from gene-specific regulatory proteins to the basal RNA polymerase II transcription machinery. Mediator is recruited to promoters by direct interactions with regulatory proteins and serves as a scaffold for the assembly of a functional preinitiation complex with RNA polymerase II and the general transcription factors.</text>
</comment>
<dbReference type="GO" id="GO:0003712">
    <property type="term" value="F:transcription coregulator activity"/>
    <property type="evidence" value="ECO:0007669"/>
    <property type="project" value="InterPro"/>
</dbReference>
<gene>
    <name evidence="8" type="primary">MED4</name>
    <name evidence="10" type="ORF">T310_5824</name>
</gene>
<dbReference type="RefSeq" id="XP_013326782.1">
    <property type="nucleotide sequence ID" value="XM_013471328.1"/>
</dbReference>
<keyword evidence="8" id="KW-0010">Activator</keyword>
<dbReference type="PANTHER" id="PTHR13208:SF2">
    <property type="entry name" value="MEDIATOR OF RNA POLYMERASE II TRANSCRIPTION SUBUNIT 4"/>
    <property type="match status" value="1"/>
</dbReference>
<feature type="region of interest" description="Disordered" evidence="9">
    <location>
        <begin position="296"/>
        <end position="343"/>
    </location>
</feature>
<dbReference type="GeneID" id="25318163"/>
<evidence type="ECO:0000256" key="6">
    <source>
        <dbReference type="ARBA" id="ARBA00023242"/>
    </source>
</evidence>
<keyword evidence="5 8" id="KW-0804">Transcription</keyword>
<evidence type="ECO:0000256" key="5">
    <source>
        <dbReference type="ARBA" id="ARBA00023163"/>
    </source>
</evidence>
<keyword evidence="4 8" id="KW-0805">Transcription regulation</keyword>
<comment type="similarity">
    <text evidence="2 8">Belongs to the Mediator complex subunit 4 family.</text>
</comment>
<comment type="subcellular location">
    <subcellularLocation>
        <location evidence="1 8">Nucleus</location>
    </subcellularLocation>
</comment>
<evidence type="ECO:0000256" key="9">
    <source>
        <dbReference type="SAM" id="MobiDB-lite"/>
    </source>
</evidence>
<dbReference type="PANTHER" id="PTHR13208">
    <property type="entry name" value="MEDIATOR OF RNA POLYMERASE II TRANSCRIPTION SUBUNIT 4"/>
    <property type="match status" value="1"/>
</dbReference>
<protein>
    <recommendedName>
        <fullName evidence="3 8">Mediator of RNA polymerase II transcription subunit 4</fullName>
    </recommendedName>
    <alternativeName>
        <fullName evidence="7 8">Mediator complex subunit 4</fullName>
    </alternativeName>
</protein>
<feature type="region of interest" description="Disordered" evidence="9">
    <location>
        <begin position="92"/>
        <end position="142"/>
    </location>
</feature>
<evidence type="ECO:0000313" key="11">
    <source>
        <dbReference type="Proteomes" id="UP000053958"/>
    </source>
</evidence>
<dbReference type="STRING" id="1408163.A0A0F4YQ10"/>
<evidence type="ECO:0000256" key="8">
    <source>
        <dbReference type="RuleBase" id="RU364141"/>
    </source>
</evidence>
<feature type="compositionally biased region" description="Acidic residues" evidence="9">
    <location>
        <begin position="96"/>
        <end position="121"/>
    </location>
</feature>
<organism evidence="10 11">
    <name type="scientific">Rasamsonia emersonii (strain ATCC 16479 / CBS 393.64 / IMI 116815)</name>
    <dbReference type="NCBI Taxonomy" id="1408163"/>
    <lineage>
        <taxon>Eukaryota</taxon>
        <taxon>Fungi</taxon>
        <taxon>Dikarya</taxon>
        <taxon>Ascomycota</taxon>
        <taxon>Pezizomycotina</taxon>
        <taxon>Eurotiomycetes</taxon>
        <taxon>Eurotiomycetidae</taxon>
        <taxon>Eurotiales</taxon>
        <taxon>Trichocomaceae</taxon>
        <taxon>Rasamsonia</taxon>
    </lineage>
</organism>
<evidence type="ECO:0000256" key="7">
    <source>
        <dbReference type="ARBA" id="ARBA00031257"/>
    </source>
</evidence>
<evidence type="ECO:0000313" key="10">
    <source>
        <dbReference type="EMBL" id="KKA20170.1"/>
    </source>
</evidence>
<keyword evidence="11" id="KW-1185">Reference proteome</keyword>
<dbReference type="GO" id="GO:0016592">
    <property type="term" value="C:mediator complex"/>
    <property type="evidence" value="ECO:0007669"/>
    <property type="project" value="InterPro"/>
</dbReference>
<dbReference type="AlphaFoldDB" id="A0A0F4YQ10"/>
<evidence type="ECO:0000256" key="2">
    <source>
        <dbReference type="ARBA" id="ARBA00009626"/>
    </source>
</evidence>
<keyword evidence="6 8" id="KW-0539">Nucleus</keyword>
<accession>A0A0F4YQ10</accession>
<dbReference type="Proteomes" id="UP000053958">
    <property type="component" value="Unassembled WGS sequence"/>
</dbReference>
<dbReference type="GO" id="GO:0006357">
    <property type="term" value="P:regulation of transcription by RNA polymerase II"/>
    <property type="evidence" value="ECO:0007669"/>
    <property type="project" value="InterPro"/>
</dbReference>
<name>A0A0F4YQ10_RASE3</name>
<reference evidence="10 11" key="1">
    <citation type="submission" date="2015-04" db="EMBL/GenBank/DDBJ databases">
        <authorList>
            <person name="Heijne W.H."/>
            <person name="Fedorova N.D."/>
            <person name="Nierman W.C."/>
            <person name="Vollebregt A.W."/>
            <person name="Zhao Z."/>
            <person name="Wu L."/>
            <person name="Kumar M."/>
            <person name="Stam H."/>
            <person name="van den Berg M.A."/>
            <person name="Pel H.J."/>
        </authorList>
    </citation>
    <scope>NUCLEOTIDE SEQUENCE [LARGE SCALE GENOMIC DNA]</scope>
    <source>
        <strain evidence="10 11">CBS 393.64</strain>
    </source>
</reference>
<comment type="caution">
    <text evidence="10">The sequence shown here is derived from an EMBL/GenBank/DDBJ whole genome shotgun (WGS) entry which is preliminary data.</text>
</comment>
<sequence>MNAQIFEALDGLESKLSALLSSLTTSPTAASAPAAAAALLEADDAVSSALDTLRTHQANYAKILRLRAEAESLEERIKSTVRDIAGIGKEIAVTTGDDDDDDDDASDTETDTESEDEDERDENLMTDGRGEQQGRRRHGRKKRKEVDYRLLLDFARRISKYNKQAAADAAAGVGARPIKKLQKDGDTEMTDVNGDAHATGPGPHEGPDEPVPSVTKEAAKWLDESADQARQVYMIPYPSEDRIRMGVMGQLQMAAAERQIDPEKEAERMVREAEGIALAGDIPEQIGPDQQLADEAARAAAEAGSTVMEGAPEPGGRVMRPAPAPKPRAKLDLDLYDPDDDDI</sequence>
<evidence type="ECO:0000256" key="3">
    <source>
        <dbReference type="ARBA" id="ARBA00020629"/>
    </source>
</evidence>
<dbReference type="GO" id="GO:0070847">
    <property type="term" value="C:core mediator complex"/>
    <property type="evidence" value="ECO:0007669"/>
    <property type="project" value="TreeGrafter"/>
</dbReference>
<evidence type="ECO:0000256" key="1">
    <source>
        <dbReference type="ARBA" id="ARBA00004123"/>
    </source>
</evidence>
<comment type="subunit">
    <text evidence="8">Component of the Mediator complex.</text>
</comment>
<evidence type="ECO:0000256" key="4">
    <source>
        <dbReference type="ARBA" id="ARBA00023015"/>
    </source>
</evidence>
<dbReference type="Pfam" id="PF10018">
    <property type="entry name" value="Med4"/>
    <property type="match status" value="1"/>
</dbReference>
<feature type="compositionally biased region" description="Acidic residues" evidence="9">
    <location>
        <begin position="334"/>
        <end position="343"/>
    </location>
</feature>
<dbReference type="InterPro" id="IPR019258">
    <property type="entry name" value="Mediator_Med4"/>
</dbReference>
<dbReference type="OrthoDB" id="1929813at2759"/>
<feature type="region of interest" description="Disordered" evidence="9">
    <location>
        <begin position="182"/>
        <end position="214"/>
    </location>
</feature>
<proteinExistence type="inferred from homology"/>
<dbReference type="EMBL" id="LASV01000283">
    <property type="protein sequence ID" value="KKA20170.1"/>
    <property type="molecule type" value="Genomic_DNA"/>
</dbReference>